<evidence type="ECO:0000259" key="3">
    <source>
        <dbReference type="PROSITE" id="PS51782"/>
    </source>
</evidence>
<dbReference type="InterPro" id="IPR056823">
    <property type="entry name" value="TEN-like_YD-shell"/>
</dbReference>
<evidence type="ECO:0000256" key="1">
    <source>
        <dbReference type="ARBA" id="ARBA00022737"/>
    </source>
</evidence>
<protein>
    <recommendedName>
        <fullName evidence="3">LysM domain-containing protein</fullName>
    </recommendedName>
</protein>
<keyword evidence="1" id="KW-0677">Repeat</keyword>
<dbReference type="InterPro" id="IPR031325">
    <property type="entry name" value="RHS_repeat"/>
</dbReference>
<dbReference type="Gene3D" id="3.10.350.10">
    <property type="entry name" value="LysM domain"/>
    <property type="match status" value="1"/>
</dbReference>
<keyword evidence="2" id="KW-0812">Transmembrane</keyword>
<sequence length="3740" mass="427454">MTQIFTGEGLGVHGSSMNKLGKWGSRGVSGLGQGHHSLYVNAANGNLILREKDGFIASSGLGYDFKVTYNSRAEGKYLWTMSSQSKIILKGSQNTEGSVIERLDEDGHVSHFIFDNTKGFYREAQGGLAFIMADAQGFYYREGSAKAQFHYDQNGLLSRISDKDGHHWDFQYRNNDLFSVTDSHGRQKIEWQFENGHLKEMTAASDGKRVHHIRFSYDDSGRLRREEMDLGDGKIFWTAFGYEGESSQISDIHQSDGVSLHIEYDAMGRVKSLKDGESRVTQFTYETGRTIVNNELGERWIYKYDERSRLTGIEGPEGKKIVFRYQGKYLSEIIEGNQQWRYEYNEAGDCILMKAPDGMVTYRTFDAEHHLLSEKRLGQGEPLSSAITTYYLYDERGHLRFKIIPDGVVTEYRYDNEGQLVSERIYLKERYSIKERPDHATMNVWLKKQDFSQTSLTEYTYDWRGQLQAKYVYRQCNAQGVGRDAFITGYRYDAAGRLVESVTGKNKLSTQYFYDDLGRLVDTIDSAGVHHRVEYDDEHQRMITRDAHGLKRVQIFDKSGLLLWTQTIGQDQKDYGTTRYYYDKAGHLIAKERPDKKFLYWFYDKEGRLLAEIDAEGQVSEFHYDSYDHLIQRFHYANKINISSFLSNPPSYEQARPEASQQDRICQWIYNEQGQLIYEVNADGAIIEYRYNHQGQRYEKRAYYQPISSFDPQQYLCASDIKPIEDKRHDRQYRYYYDDAGRLTAEVNAEGQATEYSYDAMGHCWQACRYFNKVTSYSEIWSLVKPKSNIKDIITRHFYDKSGFLTADLDAMGYLTEYRYNDRGLLEEKIAYARKAQVENYSAHMAIEQLRPEIHNNDHHIHYQYNERGLVKKEKTTGGLATSYIYDDAGALITKTISDERNHQSHQTRYRYDDKGRLIQSLDEKGSALLMISNQLTEAEIEAIWTKHGTRFVYDSEDNLIEKVDALGQTTRYFYDNNGQLRASLDADGRVSVQKYNAFGELCWQRIYSNRLPSVAAIKDFKTLNIHLDAVANESLDNIHEYEYNLKGQIILSRQGRSVQKTMLYDAFGDLKETRQRIDDAHEAVFQYEYDRRGLNTFKIEDPDGVARTIQMNYDVFGRLEHFVDSRGALTTYSWDKLDQQISKTDALHKQNRWKYDAFGRVIQHVDASRQVTQYTYEDNKAVLIVCDRLQNITQRIIMDAFEHRISVTDALGHETAYHYDELGNLIEVKGVKGIQKRYEYDDLGRLIWQQEADKTITTWTYDAQNHVLTRTIDPEHLSLTTSYQYDGVGRLVEENIADQRKTIFRYDDANRLIQSTLDPEGLALTTLYVYDDRGLLIREIVKNPKGHDKVTAWTYDALGRQRTKTLAPNHLALTSKYEWDKEGHLIAETDERGYTRHLIYDANGQCRFNIDARGVVTEHRYTSLGQEWQTIVYARPVLQRGNYTEDAIKAAIQPNSAKDRYTTRYFDEEGRVRLRCDARGAITLFRHDAAGNVLSKTSYATLCDPRALTANAEPAIKISKNDRTVRYTYDALNRLIHTIEPDGRTIEHRYCPTGELEAKIQYNNLLTDINNHNTLNEDWVHSHLKPDAKDIVIQYQYDNAGRMVATVNGVGEVSTYQYDALNHVTSSTQHALKLDRKILQKDGWANRVQKDAQDRTVRMMYDAAGRERFRISAEGYVTEHVYDPTGNVIKEIKYAEALSANTVDDISLYHALKQDPSYDRKTVFTWDEAGRLTDSEENNQHKTHYEYDKKGKVILKKDVMNRIWEYAYDENGQMVKSISPIKTITVWKNGQCMQEHRSVISTREYDAFGNCISSIEDKGGMNRQRQYEYDEENHLIAIKYPNAAVNDPRSPLDGKRHDIYKTLSETWSYNAFGEMVVSKDKKGNSKHFVYDFNGQLVFSVDATSALTHYQYDTLGRLKIKTSYAQRLPLSHLQEPLSFDEIKQRIKTSTNDRHQWFDYDAVSRVIELKADKSHVYNSKTHQYSLLCPVTHTTYNAFGEVIQTRVKRNENEWLITHHYYDHEGQKTATIDAEGYLTSWNYNAFAEVDREYQYACRASSFNERDFTKPKKDLQDREVVFTYDCSGRMTAKTLKHVNWQRFDEKKHCYEQLSGDLTTSYTYDALGHMTSKTDAKGQTAYCYYNSEGQLIAKAGPQTAKGRSATTYAYDALGQLVSMRRHTKGASVADESHFILSGASAQDSTQSYIYDNEGHLLHEIDGEGHEVSFSYDENGNIVRRYQIRHQIDGRLLLDEKTYRYDAENRLLQTATLKQQGGYRTEDISYNAFGEITAKGMDGQMTLFAEYDQQGRVWRSNQPGYWQIYVYSLDNCLTQIVTSSNHVTTEHGNNGIDLSHVNYAELAQYDDGQDYFNLQRQDNIYDNLGHLLSQVKYSTAVDKKNHDKKCLEKNSQNYTVDRWGNMLSHSNSLGQTTYYRYNAFDQITHQKLPEVSVMDAHGQRRRLSPEHHYAYDELGQAVAVIDAKGYLVAKIYDAEGHVVREVDALGHHKDSEYNLLGQLQQRRNELGGIISYTYDRNDRLLLVLGNASKTWYQYDEAGKLIEQHNLAQDSIKYFYDSRDNLVRRIDERGFTASYEYDDAGHKTVEIDAMGHRQSWKYDDKGRLVQHTDLGQHSTTYRYNTNGLLIEEIGSHGKHHKYYYRGNGLLEKFADEGTTETIDYDYDQEGRVIHKKSSKSGDYKHGWLMENDHYEYDELGRLVKIRRYRPNDTDNRMPPKNQEMLAVDYDYDEVSNIRHTKVKACYDGYQTQQSEDYFDYDANHRMRINKGVLQDGQITIHQSKGSLLGRDAAGNINEATSYENGSEVHWLYHYNASSQLESTHRKAGGKTEKLSARGYDGDGHLLTEVRFDSNEQIAQTTIYGWNKGELELQRVMDAYNRTQSEINFYYNTLGQVDTQTYRGYDVKGNTHTTITHHYEYAALWDEAQLSKDSVIFMANGQVTTGSSIRHYDKNGLLNDAIDNNYDNQGKNHSTHYWMSSMDGLRACENNKGVTNYLTLNGKTIGDVHIDDFKRQNLSVYGGFTPGGTVLKASDFIDQTKVSDTLPETPQDSLGSYTVKAGDRLDQIALAVYGDSSLWYLLADANGISGKQDELQIGRRLIIPPVNSSQHQTAETHQVMKVDAYGDTSATAPLPLPKPLKNHHQFLSRIMATVVGIVASVLTAGVLGALAGHAALASLSSLLSAGSGLLSGGWIGHAGLSLIPTAGIGFAAGFVGNIASQGIQNAFGLQHGLNLKSAFISGLSAAAGTGIARGVNSLSSVAKLGETLKNASSTCFNLNTAAAMIEQDAVSQGIHLSFEKHRHFDFTELAASGLIGGLSHSEMAESAQSKVSQTLGEHAGGALSHTLRSLTRNSLQSSLSGHFDVAGVLAESLGDGIGNTFVEEGGKADQEARLKADMEQKAAIQNARARQLEQQELEEGFPLTDEDKKLIQSSYQLIDRLTFQDNIEDKNTVYAFISFDGTWNDKEKMRDKTNPALLEEIFDEGKLGGNYYVKGVGTDSTTEIIGGATGFGATWRVHTAYDRLVKFVNRTMYKKPEAKIKLVITSFSRGSTEAREFANYLEEKGMPDISSLSYGKYTRYFATPKIKAMVLYDTVASIGLPGAHFGFRLHIPKGVEHVLHITARDEQRLAFPLTSVLDKNHPHDQRLTEIVLPGAHSDVGGGYHNPYSRIALDMSYRYLKKLDIPLRPNPYPVPSLSDPVLRTHDSRYIIDKARQSITHNYTRIIEYVHNPY</sequence>
<dbReference type="Gene3D" id="2.180.10.10">
    <property type="entry name" value="RHS repeat-associated core"/>
    <property type="match status" value="8"/>
</dbReference>
<feature type="domain" description="LysM" evidence="3">
    <location>
        <begin position="3063"/>
        <end position="3111"/>
    </location>
</feature>
<keyword evidence="2" id="KW-1133">Transmembrane helix</keyword>
<accession>A0AAX1EHR8</accession>
<dbReference type="Pfam" id="PF01476">
    <property type="entry name" value="LysM"/>
    <property type="match status" value="1"/>
</dbReference>
<proteinExistence type="predicted"/>
<dbReference type="InterPro" id="IPR018712">
    <property type="entry name" value="Tle1-like_cat"/>
</dbReference>
<reference evidence="4 5" key="1">
    <citation type="submission" date="2019-03" db="EMBL/GenBank/DDBJ databases">
        <title>Diverse conjugative elements silence natural transformation in Legionella species.</title>
        <authorList>
            <person name="Durieux I."/>
            <person name="Ginevra C."/>
            <person name="Attaiech L."/>
            <person name="Picq K."/>
            <person name="Juan P.A."/>
            <person name="Jarraud S."/>
            <person name="Charpentier X."/>
        </authorList>
    </citation>
    <scope>NUCLEOTIDE SEQUENCE [LARGE SCALE GENOMIC DNA]</scope>
    <source>
        <strain evidence="4 5">HL-0427-4011</strain>
    </source>
</reference>
<dbReference type="RefSeq" id="WP_135060657.1">
    <property type="nucleotide sequence ID" value="NZ_CP038254.1"/>
</dbReference>
<evidence type="ECO:0000256" key="2">
    <source>
        <dbReference type="SAM" id="Phobius"/>
    </source>
</evidence>
<dbReference type="InterPro" id="IPR006530">
    <property type="entry name" value="YD"/>
</dbReference>
<feature type="transmembrane region" description="Helical" evidence="2">
    <location>
        <begin position="3182"/>
        <end position="3203"/>
    </location>
</feature>
<dbReference type="PROSITE" id="PS51782">
    <property type="entry name" value="LYSM"/>
    <property type="match status" value="1"/>
</dbReference>
<dbReference type="InterPro" id="IPR018392">
    <property type="entry name" value="LysM"/>
</dbReference>
<dbReference type="Pfam" id="PF09994">
    <property type="entry name" value="T6SS_Tle1-like_cat"/>
    <property type="match status" value="2"/>
</dbReference>
<evidence type="ECO:0000313" key="5">
    <source>
        <dbReference type="Proteomes" id="UP000295517"/>
    </source>
</evidence>
<evidence type="ECO:0000313" key="4">
    <source>
        <dbReference type="EMBL" id="QBR84417.1"/>
    </source>
</evidence>
<dbReference type="Pfam" id="PF25023">
    <property type="entry name" value="TEN_YD-shell"/>
    <property type="match status" value="4"/>
</dbReference>
<dbReference type="NCBIfam" id="TIGR01643">
    <property type="entry name" value="YD_repeat_2x"/>
    <property type="match status" value="11"/>
</dbReference>
<dbReference type="PANTHER" id="PTHR32305">
    <property type="match status" value="1"/>
</dbReference>
<gene>
    <name evidence="4" type="ORF">E3983_08620</name>
</gene>
<feature type="transmembrane region" description="Helical" evidence="2">
    <location>
        <begin position="3154"/>
        <end position="3175"/>
    </location>
</feature>
<dbReference type="PANTHER" id="PTHR32305:SF15">
    <property type="entry name" value="PROTEIN RHSA-RELATED"/>
    <property type="match status" value="1"/>
</dbReference>
<dbReference type="InterPro" id="IPR050708">
    <property type="entry name" value="T6SS_VgrG/RHS"/>
</dbReference>
<dbReference type="InterPro" id="IPR036779">
    <property type="entry name" value="LysM_dom_sf"/>
</dbReference>
<dbReference type="Proteomes" id="UP000295517">
    <property type="component" value="Chromosome"/>
</dbReference>
<dbReference type="CDD" id="cd00118">
    <property type="entry name" value="LysM"/>
    <property type="match status" value="1"/>
</dbReference>
<keyword evidence="2" id="KW-0472">Membrane</keyword>
<dbReference type="EMBL" id="CP038254">
    <property type="protein sequence ID" value="QBR84417.1"/>
    <property type="molecule type" value="Genomic_DNA"/>
</dbReference>
<name>A0AAX1EHR8_9GAMM</name>
<organism evidence="4 5">
    <name type="scientific">Legionella israelensis</name>
    <dbReference type="NCBI Taxonomy" id="454"/>
    <lineage>
        <taxon>Bacteria</taxon>
        <taxon>Pseudomonadati</taxon>
        <taxon>Pseudomonadota</taxon>
        <taxon>Gammaproteobacteria</taxon>
        <taxon>Legionellales</taxon>
        <taxon>Legionellaceae</taxon>
        <taxon>Legionella</taxon>
    </lineage>
</organism>
<dbReference type="Pfam" id="PF05593">
    <property type="entry name" value="RHS_repeat"/>
    <property type="match status" value="3"/>
</dbReference>